<dbReference type="HOGENOM" id="CLU_1970937_0_0_1"/>
<dbReference type="InParanoid" id="B0E222"/>
<name>B0E222_LACBS</name>
<dbReference type="EMBL" id="DS547173">
    <property type="protein sequence ID" value="EDQ99096.1"/>
    <property type="molecule type" value="Genomic_DNA"/>
</dbReference>
<accession>B0E222</accession>
<sequence>MAQCEVACWGNEKRDEQGKKFPRSFGELMNKGNSPCLSCKYSPTTAWLMRCGQRSWVDEAQVDMVQDSSAAGGCHGAHTPGWVSQTVGLPSLFPIPPFLTELSETQKTTAYIPHWRGEAPGHEYEGA</sequence>
<proteinExistence type="predicted"/>
<keyword evidence="2" id="KW-1185">Reference proteome</keyword>
<reference evidence="1 2" key="1">
    <citation type="journal article" date="2008" name="Nature">
        <title>The genome of Laccaria bicolor provides insights into mycorrhizal symbiosis.</title>
        <authorList>
            <person name="Martin F."/>
            <person name="Aerts A."/>
            <person name="Ahren D."/>
            <person name="Brun A."/>
            <person name="Danchin E.G.J."/>
            <person name="Duchaussoy F."/>
            <person name="Gibon J."/>
            <person name="Kohler A."/>
            <person name="Lindquist E."/>
            <person name="Pereda V."/>
            <person name="Salamov A."/>
            <person name="Shapiro H.J."/>
            <person name="Wuyts J."/>
            <person name="Blaudez D."/>
            <person name="Buee M."/>
            <person name="Brokstein P."/>
            <person name="Canbaeck B."/>
            <person name="Cohen D."/>
            <person name="Courty P.E."/>
            <person name="Coutinho P.M."/>
            <person name="Delaruelle C."/>
            <person name="Detter J.C."/>
            <person name="Deveau A."/>
            <person name="DiFazio S."/>
            <person name="Duplessis S."/>
            <person name="Fraissinet-Tachet L."/>
            <person name="Lucic E."/>
            <person name="Frey-Klett P."/>
            <person name="Fourrey C."/>
            <person name="Feussner I."/>
            <person name="Gay G."/>
            <person name="Grimwood J."/>
            <person name="Hoegger P.J."/>
            <person name="Jain P."/>
            <person name="Kilaru S."/>
            <person name="Labbe J."/>
            <person name="Lin Y.C."/>
            <person name="Legue V."/>
            <person name="Le Tacon F."/>
            <person name="Marmeisse R."/>
            <person name="Melayah D."/>
            <person name="Montanini B."/>
            <person name="Muratet M."/>
            <person name="Nehls U."/>
            <person name="Niculita-Hirzel H."/>
            <person name="Oudot-Le Secq M.P."/>
            <person name="Peter M."/>
            <person name="Quesneville H."/>
            <person name="Rajashekar B."/>
            <person name="Reich M."/>
            <person name="Rouhier N."/>
            <person name="Schmutz J."/>
            <person name="Yin T."/>
            <person name="Chalot M."/>
            <person name="Henrissat B."/>
            <person name="Kuees U."/>
            <person name="Lucas S."/>
            <person name="Van de Peer Y."/>
            <person name="Podila G.K."/>
            <person name="Polle A."/>
            <person name="Pukkila P.J."/>
            <person name="Richardson P.M."/>
            <person name="Rouze P."/>
            <person name="Sanders I.R."/>
            <person name="Stajich J.E."/>
            <person name="Tunlid A."/>
            <person name="Tuskan G."/>
            <person name="Grigoriev I.V."/>
        </authorList>
    </citation>
    <scope>NUCLEOTIDE SEQUENCE [LARGE SCALE GENOMIC DNA]</scope>
    <source>
        <strain evidence="2">S238N-H82 / ATCC MYA-4686</strain>
    </source>
</reference>
<dbReference type="GeneID" id="6085904"/>
<evidence type="ECO:0000313" key="2">
    <source>
        <dbReference type="Proteomes" id="UP000001194"/>
    </source>
</evidence>
<protein>
    <submittedName>
        <fullName evidence="1">Predicted protein</fullName>
    </submittedName>
</protein>
<gene>
    <name evidence="1" type="ORF">LACBIDRAFT_335344</name>
</gene>
<dbReference type="Proteomes" id="UP000001194">
    <property type="component" value="Unassembled WGS sequence"/>
</dbReference>
<dbReference type="KEGG" id="lbc:LACBIDRAFT_335344"/>
<evidence type="ECO:0000313" key="1">
    <source>
        <dbReference type="EMBL" id="EDQ99096.1"/>
    </source>
</evidence>
<dbReference type="RefSeq" id="XP_001890229.1">
    <property type="nucleotide sequence ID" value="XM_001890194.1"/>
</dbReference>
<organism evidence="2">
    <name type="scientific">Laccaria bicolor (strain S238N-H82 / ATCC MYA-4686)</name>
    <name type="common">Bicoloured deceiver</name>
    <name type="synonym">Laccaria laccata var. bicolor</name>
    <dbReference type="NCBI Taxonomy" id="486041"/>
    <lineage>
        <taxon>Eukaryota</taxon>
        <taxon>Fungi</taxon>
        <taxon>Dikarya</taxon>
        <taxon>Basidiomycota</taxon>
        <taxon>Agaricomycotina</taxon>
        <taxon>Agaricomycetes</taxon>
        <taxon>Agaricomycetidae</taxon>
        <taxon>Agaricales</taxon>
        <taxon>Agaricineae</taxon>
        <taxon>Hydnangiaceae</taxon>
        <taxon>Laccaria</taxon>
    </lineage>
</organism>
<dbReference type="AlphaFoldDB" id="B0E222"/>